<name>A0ABQ5V4I0_9PROT</name>
<dbReference type="Proteomes" id="UP001161391">
    <property type="component" value="Unassembled WGS sequence"/>
</dbReference>
<evidence type="ECO:0000313" key="2">
    <source>
        <dbReference type="Proteomes" id="UP001161391"/>
    </source>
</evidence>
<dbReference type="Gene3D" id="2.40.30.100">
    <property type="entry name" value="AF2212/PG0164-like"/>
    <property type="match status" value="1"/>
</dbReference>
<proteinExistence type="predicted"/>
<dbReference type="InterPro" id="IPR037079">
    <property type="entry name" value="AF2212/PG0164-like_sf"/>
</dbReference>
<dbReference type="EMBL" id="BSNK01000001">
    <property type="protein sequence ID" value="GLQ22290.1"/>
    <property type="molecule type" value="Genomic_DNA"/>
</dbReference>
<reference evidence="1" key="1">
    <citation type="journal article" date="2014" name="Int. J. Syst. Evol. Microbiol.">
        <title>Complete genome of a new Firmicutes species belonging to the dominant human colonic microbiota ('Ruminococcus bicirculans') reveals two chromosomes and a selective capacity to utilize plant glucans.</title>
        <authorList>
            <consortium name="NISC Comparative Sequencing Program"/>
            <person name="Wegmann U."/>
            <person name="Louis P."/>
            <person name="Goesmann A."/>
            <person name="Henrissat B."/>
            <person name="Duncan S.H."/>
            <person name="Flint H.J."/>
        </authorList>
    </citation>
    <scope>NUCLEOTIDE SEQUENCE</scope>
    <source>
        <strain evidence="1">NBRC 108219</strain>
    </source>
</reference>
<protein>
    <recommendedName>
        <fullName evidence="3">DUF1905 domain-containing protein</fullName>
    </recommendedName>
</protein>
<dbReference type="Pfam" id="PF08922">
    <property type="entry name" value="DUF1905"/>
    <property type="match status" value="1"/>
</dbReference>
<reference evidence="1" key="2">
    <citation type="submission" date="2023-01" db="EMBL/GenBank/DDBJ databases">
        <title>Draft genome sequence of Algimonas ampicilliniresistens strain NBRC 108219.</title>
        <authorList>
            <person name="Sun Q."/>
            <person name="Mori K."/>
        </authorList>
    </citation>
    <scope>NUCLEOTIDE SEQUENCE</scope>
    <source>
        <strain evidence="1">NBRC 108219</strain>
    </source>
</reference>
<accession>A0ABQ5V4I0</accession>
<evidence type="ECO:0000313" key="1">
    <source>
        <dbReference type="EMBL" id="GLQ22290.1"/>
    </source>
</evidence>
<gene>
    <name evidence="1" type="ORF">GCM10007853_01640</name>
</gene>
<comment type="caution">
    <text evidence="1">The sequence shown here is derived from an EMBL/GenBank/DDBJ whole genome shotgun (WGS) entry which is preliminary data.</text>
</comment>
<keyword evidence="2" id="KW-1185">Reference proteome</keyword>
<sequence>MQTSNQRSFKFGTAMIEFDFRAPLWLWKPEGSWHFISVPEEPSAAIRAFAPEAKRGFGSVRVRVRIGDTHWQTSVFPDKESRCYFLPIKKAVRIAESLTVGSEADVSLEIVM</sequence>
<dbReference type="SUPFAM" id="SSF141694">
    <property type="entry name" value="AF2212/PG0164-like"/>
    <property type="match status" value="1"/>
</dbReference>
<evidence type="ECO:0008006" key="3">
    <source>
        <dbReference type="Google" id="ProtNLM"/>
    </source>
</evidence>
<dbReference type="InterPro" id="IPR015018">
    <property type="entry name" value="DUF1905"/>
</dbReference>
<organism evidence="1 2">
    <name type="scientific">Algimonas ampicilliniresistens</name>
    <dbReference type="NCBI Taxonomy" id="1298735"/>
    <lineage>
        <taxon>Bacteria</taxon>
        <taxon>Pseudomonadati</taxon>
        <taxon>Pseudomonadota</taxon>
        <taxon>Alphaproteobacteria</taxon>
        <taxon>Maricaulales</taxon>
        <taxon>Robiginitomaculaceae</taxon>
        <taxon>Algimonas</taxon>
    </lineage>
</organism>